<keyword evidence="1" id="KW-0677">Repeat</keyword>
<accession>T0ZKG5</accession>
<proteinExistence type="predicted"/>
<dbReference type="GO" id="GO:0016491">
    <property type="term" value="F:oxidoreductase activity"/>
    <property type="evidence" value="ECO:0007669"/>
    <property type="project" value="TreeGrafter"/>
</dbReference>
<feature type="region of interest" description="Disordered" evidence="2">
    <location>
        <begin position="14"/>
        <end position="43"/>
    </location>
</feature>
<dbReference type="PANTHER" id="PTHR12697:SF5">
    <property type="entry name" value="DEOXYHYPUSINE HYDROXYLASE"/>
    <property type="match status" value="1"/>
</dbReference>
<sequence>MTLFPFVAPALRRVRSEARAPRGTEVREPEDDLTPMVAGLSDPDPAVRRAMAKALGEGRDPRAVSALEASLADPSPAVRASAAESLGAIGRSESYAPLDRTLEDPDPRVREQAARALRLIADPRSTP</sequence>
<dbReference type="Gene3D" id="1.25.10.10">
    <property type="entry name" value="Leucine-rich Repeat Variant"/>
    <property type="match status" value="1"/>
</dbReference>
<feature type="non-terminal residue" evidence="3">
    <location>
        <position position="127"/>
    </location>
</feature>
<evidence type="ECO:0000256" key="1">
    <source>
        <dbReference type="ARBA" id="ARBA00022737"/>
    </source>
</evidence>
<dbReference type="Pfam" id="PF13646">
    <property type="entry name" value="HEAT_2"/>
    <property type="match status" value="1"/>
</dbReference>
<gene>
    <name evidence="3" type="ORF">B1B_13194</name>
</gene>
<dbReference type="InterPro" id="IPR000357">
    <property type="entry name" value="HEAT"/>
</dbReference>
<dbReference type="GO" id="GO:0016829">
    <property type="term" value="F:lyase activity"/>
    <property type="evidence" value="ECO:0007669"/>
    <property type="project" value="UniProtKB-KW"/>
</dbReference>
<reference evidence="3" key="2">
    <citation type="journal article" date="2014" name="ISME J.">
        <title>Microbial stratification in low pH oxic and suboxic macroscopic growths along an acid mine drainage.</title>
        <authorList>
            <person name="Mendez-Garcia C."/>
            <person name="Mesa V."/>
            <person name="Sprenger R.R."/>
            <person name="Richter M."/>
            <person name="Diez M.S."/>
            <person name="Solano J."/>
            <person name="Bargiela R."/>
            <person name="Golyshina O.V."/>
            <person name="Manteca A."/>
            <person name="Ramos J.L."/>
            <person name="Gallego J.R."/>
            <person name="Llorente I."/>
            <person name="Martins Dos Santos V.A."/>
            <person name="Jensen O.N."/>
            <person name="Pelaez A.I."/>
            <person name="Sanchez J."/>
            <person name="Ferrer M."/>
        </authorList>
    </citation>
    <scope>NUCLEOTIDE SEQUENCE</scope>
</reference>
<comment type="caution">
    <text evidence="3">The sequence shown here is derived from an EMBL/GenBank/DDBJ whole genome shotgun (WGS) entry which is preliminary data.</text>
</comment>
<keyword evidence="3" id="KW-0456">Lyase</keyword>
<dbReference type="InterPro" id="IPR016024">
    <property type="entry name" value="ARM-type_fold"/>
</dbReference>
<organism evidence="3">
    <name type="scientific">mine drainage metagenome</name>
    <dbReference type="NCBI Taxonomy" id="410659"/>
    <lineage>
        <taxon>unclassified sequences</taxon>
        <taxon>metagenomes</taxon>
        <taxon>ecological metagenomes</taxon>
    </lineage>
</organism>
<dbReference type="PANTHER" id="PTHR12697">
    <property type="entry name" value="PBS LYASE HEAT-LIKE PROTEIN"/>
    <property type="match status" value="1"/>
</dbReference>
<dbReference type="SUPFAM" id="SSF48371">
    <property type="entry name" value="ARM repeat"/>
    <property type="match status" value="1"/>
</dbReference>
<feature type="compositionally biased region" description="Basic and acidic residues" evidence="2">
    <location>
        <begin position="14"/>
        <end position="27"/>
    </location>
</feature>
<name>T0ZKG5_9ZZZZ</name>
<protein>
    <submittedName>
        <fullName evidence="3">PBS lyase HEAT domain protein repeat-containing protein</fullName>
    </submittedName>
</protein>
<evidence type="ECO:0000256" key="2">
    <source>
        <dbReference type="SAM" id="MobiDB-lite"/>
    </source>
</evidence>
<dbReference type="EMBL" id="AUZY01008678">
    <property type="protein sequence ID" value="EQD45138.1"/>
    <property type="molecule type" value="Genomic_DNA"/>
</dbReference>
<evidence type="ECO:0000313" key="3">
    <source>
        <dbReference type="EMBL" id="EQD45138.1"/>
    </source>
</evidence>
<dbReference type="SMART" id="SM00567">
    <property type="entry name" value="EZ_HEAT"/>
    <property type="match status" value="2"/>
</dbReference>
<dbReference type="InterPro" id="IPR011989">
    <property type="entry name" value="ARM-like"/>
</dbReference>
<dbReference type="InterPro" id="IPR004155">
    <property type="entry name" value="PBS_lyase_HEAT"/>
</dbReference>
<dbReference type="AlphaFoldDB" id="T0ZKG5"/>
<reference evidence="3" key="1">
    <citation type="submission" date="2013-08" db="EMBL/GenBank/DDBJ databases">
        <authorList>
            <person name="Mendez C."/>
            <person name="Richter M."/>
            <person name="Ferrer M."/>
            <person name="Sanchez J."/>
        </authorList>
    </citation>
    <scope>NUCLEOTIDE SEQUENCE</scope>
</reference>
<dbReference type="Pfam" id="PF02985">
    <property type="entry name" value="HEAT"/>
    <property type="match status" value="1"/>
</dbReference>